<dbReference type="Proteomes" id="UP000284842">
    <property type="component" value="Unassembled WGS sequence"/>
</dbReference>
<feature type="region of interest" description="Disordered" evidence="1">
    <location>
        <begin position="192"/>
        <end position="242"/>
    </location>
</feature>
<organism evidence="2 3">
    <name type="scientific">Panaeolus cyanescens</name>
    <dbReference type="NCBI Taxonomy" id="181874"/>
    <lineage>
        <taxon>Eukaryota</taxon>
        <taxon>Fungi</taxon>
        <taxon>Dikarya</taxon>
        <taxon>Basidiomycota</taxon>
        <taxon>Agaricomycotina</taxon>
        <taxon>Agaricomycetes</taxon>
        <taxon>Agaricomycetidae</taxon>
        <taxon>Agaricales</taxon>
        <taxon>Agaricineae</taxon>
        <taxon>Galeropsidaceae</taxon>
        <taxon>Panaeolus</taxon>
    </lineage>
</organism>
<feature type="compositionally biased region" description="Basic residues" evidence="1">
    <location>
        <begin position="140"/>
        <end position="149"/>
    </location>
</feature>
<gene>
    <name evidence="2" type="ORF">CVT24_010957</name>
</gene>
<comment type="caution">
    <text evidence="2">The sequence shown here is derived from an EMBL/GenBank/DDBJ whole genome shotgun (WGS) entry which is preliminary data.</text>
</comment>
<dbReference type="OrthoDB" id="3127330at2759"/>
<dbReference type="AlphaFoldDB" id="A0A409YVU5"/>
<sequence length="332" mass="35016">MRLLFLNSAADAALLWRPHAELIRDDKERVNLVCDIRSAYYKLEAEAKYSLNHAVRDFKFPKSYHLIAEFTKALMRPRDTPEGTASTAGASSATSNASATPTAVPVSATASAPPSTAVPGPNVPTEPAADRNQICFLGNRRARGSRTKTPKFVPEGADDSDVEISIPTEVTTIASGPKDPAVVMDDDVVMSEPSAAEAASTGDSASEAMAPTSSTASALAVTPSEPKAHRSGSRASSSKSSSSLTPAKAEVCFISYAEVPGLDLTSPSFIKLKSLPSFRSSGLGKRARLDDSASLGARNAVADLEAELKYLDVRISVLARTRDHLRALIDAL</sequence>
<feature type="compositionally biased region" description="Low complexity" evidence="1">
    <location>
        <begin position="233"/>
        <end position="242"/>
    </location>
</feature>
<feature type="region of interest" description="Disordered" evidence="1">
    <location>
        <begin position="77"/>
        <end position="159"/>
    </location>
</feature>
<feature type="compositionally biased region" description="Low complexity" evidence="1">
    <location>
        <begin position="84"/>
        <end position="119"/>
    </location>
</feature>
<name>A0A409YVU5_9AGAR</name>
<accession>A0A409YVU5</accession>
<evidence type="ECO:0000313" key="3">
    <source>
        <dbReference type="Proteomes" id="UP000284842"/>
    </source>
</evidence>
<keyword evidence="3" id="KW-1185">Reference proteome</keyword>
<evidence type="ECO:0000313" key="2">
    <source>
        <dbReference type="EMBL" id="PPR07099.1"/>
    </source>
</evidence>
<reference evidence="2 3" key="1">
    <citation type="journal article" date="2018" name="Evol. Lett.">
        <title>Horizontal gene cluster transfer increased hallucinogenic mushroom diversity.</title>
        <authorList>
            <person name="Reynolds H.T."/>
            <person name="Vijayakumar V."/>
            <person name="Gluck-Thaler E."/>
            <person name="Korotkin H.B."/>
            <person name="Matheny P.B."/>
            <person name="Slot J.C."/>
        </authorList>
    </citation>
    <scope>NUCLEOTIDE SEQUENCE [LARGE SCALE GENOMIC DNA]</scope>
    <source>
        <strain evidence="2 3">2629</strain>
    </source>
</reference>
<dbReference type="EMBL" id="NHTK01000521">
    <property type="protein sequence ID" value="PPR07099.1"/>
    <property type="molecule type" value="Genomic_DNA"/>
</dbReference>
<dbReference type="InParanoid" id="A0A409YVU5"/>
<proteinExistence type="predicted"/>
<evidence type="ECO:0000256" key="1">
    <source>
        <dbReference type="SAM" id="MobiDB-lite"/>
    </source>
</evidence>
<protein>
    <submittedName>
        <fullName evidence="2">Uncharacterized protein</fullName>
    </submittedName>
</protein>